<accession>A0A8T0J3R1</accession>
<sequence length="287" mass="31677">MGRKPIDVSVIRPKGKINTTFNKRKEGLKNKAKELGILCGCQVALIVIPPNGCNNNEVIDLSVRGRVTEIFQNYATIMRQHPGREQSVYIPGPTNLESQQPGLPNMGRNDYELPSSVDPNIRQTIPGGMDQNYYAPPLAHGGQPVFTSPNAHVGSNEQVSMPQQMQRCAEHSRMYGMPHESGMVHSGNHIPQQYINRVPMQQGNVIPQQQGHEVNYRSMPNQHGSNQLHQQNALNTILHNQMQASAAQHSEAPGMAGAPPSEYAPFMQPPQSDSPDSVIINETQFLP</sequence>
<keyword evidence="5" id="KW-0539">Nucleus</keyword>
<dbReference type="PROSITE" id="PS50066">
    <property type="entry name" value="MADS_BOX_2"/>
    <property type="match status" value="1"/>
</dbReference>
<comment type="caution">
    <text evidence="8">The sequence shown here is derived from an EMBL/GenBank/DDBJ whole genome shotgun (WGS) entry which is preliminary data.</text>
</comment>
<keyword evidence="3" id="KW-0238">DNA-binding</keyword>
<evidence type="ECO:0000256" key="2">
    <source>
        <dbReference type="ARBA" id="ARBA00023015"/>
    </source>
</evidence>
<dbReference type="Proteomes" id="UP000822688">
    <property type="component" value="Chromosome 1"/>
</dbReference>
<dbReference type="Gene3D" id="3.40.1810.10">
    <property type="entry name" value="Transcription factor, MADS-box"/>
    <property type="match status" value="1"/>
</dbReference>
<evidence type="ECO:0000256" key="6">
    <source>
        <dbReference type="SAM" id="MobiDB-lite"/>
    </source>
</evidence>
<dbReference type="GO" id="GO:0003677">
    <property type="term" value="F:DNA binding"/>
    <property type="evidence" value="ECO:0007669"/>
    <property type="project" value="UniProtKB-KW"/>
</dbReference>
<keyword evidence="2" id="KW-0805">Transcription regulation</keyword>
<dbReference type="Pfam" id="PF00319">
    <property type="entry name" value="SRF-TF"/>
    <property type="match status" value="1"/>
</dbReference>
<feature type="domain" description="MADS-box" evidence="7">
    <location>
        <begin position="1"/>
        <end position="52"/>
    </location>
</feature>
<name>A0A8T0J3R1_CERPU</name>
<evidence type="ECO:0000256" key="3">
    <source>
        <dbReference type="ARBA" id="ARBA00023125"/>
    </source>
</evidence>
<evidence type="ECO:0000256" key="5">
    <source>
        <dbReference type="ARBA" id="ARBA00023242"/>
    </source>
</evidence>
<comment type="subcellular location">
    <subcellularLocation>
        <location evidence="1">Nucleus</location>
    </subcellularLocation>
</comment>
<evidence type="ECO:0000256" key="1">
    <source>
        <dbReference type="ARBA" id="ARBA00004123"/>
    </source>
</evidence>
<evidence type="ECO:0000313" key="8">
    <source>
        <dbReference type="EMBL" id="KAG0589558.1"/>
    </source>
</evidence>
<reference evidence="8" key="1">
    <citation type="submission" date="2020-06" db="EMBL/GenBank/DDBJ databases">
        <title>WGS assembly of Ceratodon purpureus strain R40.</title>
        <authorList>
            <person name="Carey S.B."/>
            <person name="Jenkins J."/>
            <person name="Shu S."/>
            <person name="Lovell J.T."/>
            <person name="Sreedasyam A."/>
            <person name="Maumus F."/>
            <person name="Tiley G.P."/>
            <person name="Fernandez-Pozo N."/>
            <person name="Barry K."/>
            <person name="Chen C."/>
            <person name="Wang M."/>
            <person name="Lipzen A."/>
            <person name="Daum C."/>
            <person name="Saski C.A."/>
            <person name="Payton A.C."/>
            <person name="Mcbreen J.C."/>
            <person name="Conrad R.E."/>
            <person name="Kollar L.M."/>
            <person name="Olsson S."/>
            <person name="Huttunen S."/>
            <person name="Landis J.B."/>
            <person name="Wickett N.J."/>
            <person name="Johnson M.G."/>
            <person name="Rensing S.A."/>
            <person name="Grimwood J."/>
            <person name="Schmutz J."/>
            <person name="Mcdaniel S.F."/>
        </authorList>
    </citation>
    <scope>NUCLEOTIDE SEQUENCE</scope>
    <source>
        <strain evidence="8">R40</strain>
    </source>
</reference>
<gene>
    <name evidence="8" type="ORF">KC19_1G029300</name>
</gene>
<dbReference type="SMART" id="SM00432">
    <property type="entry name" value="MADS"/>
    <property type="match status" value="1"/>
</dbReference>
<dbReference type="InterPro" id="IPR002100">
    <property type="entry name" value="TF_MADSbox"/>
</dbReference>
<evidence type="ECO:0000313" key="9">
    <source>
        <dbReference type="Proteomes" id="UP000822688"/>
    </source>
</evidence>
<feature type="region of interest" description="Disordered" evidence="6">
    <location>
        <begin position="246"/>
        <end position="287"/>
    </location>
</feature>
<feature type="compositionally biased region" description="Polar residues" evidence="6">
    <location>
        <begin position="269"/>
        <end position="287"/>
    </location>
</feature>
<organism evidence="8 9">
    <name type="scientific">Ceratodon purpureus</name>
    <name type="common">Fire moss</name>
    <name type="synonym">Dicranum purpureum</name>
    <dbReference type="NCBI Taxonomy" id="3225"/>
    <lineage>
        <taxon>Eukaryota</taxon>
        <taxon>Viridiplantae</taxon>
        <taxon>Streptophyta</taxon>
        <taxon>Embryophyta</taxon>
        <taxon>Bryophyta</taxon>
        <taxon>Bryophytina</taxon>
        <taxon>Bryopsida</taxon>
        <taxon>Dicranidae</taxon>
        <taxon>Pseudoditrichales</taxon>
        <taxon>Ditrichaceae</taxon>
        <taxon>Ceratodon</taxon>
    </lineage>
</organism>
<dbReference type="AlphaFoldDB" id="A0A8T0J3R1"/>
<dbReference type="SUPFAM" id="SSF55455">
    <property type="entry name" value="SRF-like"/>
    <property type="match status" value="1"/>
</dbReference>
<dbReference type="EMBL" id="CM026421">
    <property type="protein sequence ID" value="KAG0589558.1"/>
    <property type="molecule type" value="Genomic_DNA"/>
</dbReference>
<dbReference type="InterPro" id="IPR036879">
    <property type="entry name" value="TF_MADSbox_sf"/>
</dbReference>
<dbReference type="GO" id="GO:0046983">
    <property type="term" value="F:protein dimerization activity"/>
    <property type="evidence" value="ECO:0007669"/>
    <property type="project" value="InterPro"/>
</dbReference>
<protein>
    <recommendedName>
        <fullName evidence="7">MADS-box domain-containing protein</fullName>
    </recommendedName>
</protein>
<dbReference type="GO" id="GO:0005634">
    <property type="term" value="C:nucleus"/>
    <property type="evidence" value="ECO:0007669"/>
    <property type="project" value="UniProtKB-SubCell"/>
</dbReference>
<evidence type="ECO:0000259" key="7">
    <source>
        <dbReference type="PROSITE" id="PS50066"/>
    </source>
</evidence>
<keyword evidence="9" id="KW-1185">Reference proteome</keyword>
<dbReference type="PRINTS" id="PR00404">
    <property type="entry name" value="MADSDOMAIN"/>
</dbReference>
<keyword evidence="4" id="KW-0804">Transcription</keyword>
<evidence type="ECO:0000256" key="4">
    <source>
        <dbReference type="ARBA" id="ARBA00023163"/>
    </source>
</evidence>
<proteinExistence type="predicted"/>